<dbReference type="AlphaFoldDB" id="A0A9D0YTZ0"/>
<organism evidence="2 3">
    <name type="scientific">Candidatus Avichristensenella intestinipullorum</name>
    <dbReference type="NCBI Taxonomy" id="2840693"/>
    <lineage>
        <taxon>Bacteria</taxon>
        <taxon>Bacillati</taxon>
        <taxon>Bacillota</taxon>
        <taxon>Clostridia</taxon>
        <taxon>Candidatus Avichristensenella</taxon>
    </lineage>
</organism>
<accession>A0A9D0YTZ0</accession>
<dbReference type="EMBL" id="DVFI01000008">
    <property type="protein sequence ID" value="HIQ62054.1"/>
    <property type="molecule type" value="Genomic_DNA"/>
</dbReference>
<evidence type="ECO:0000256" key="1">
    <source>
        <dbReference type="SAM" id="SignalP"/>
    </source>
</evidence>
<keyword evidence="1" id="KW-0732">Signal</keyword>
<feature type="chain" id="PRO_5038504769" evidence="1">
    <location>
        <begin position="28"/>
        <end position="137"/>
    </location>
</feature>
<name>A0A9D0YTZ0_9FIRM</name>
<reference evidence="2" key="1">
    <citation type="submission" date="2020-10" db="EMBL/GenBank/DDBJ databases">
        <authorList>
            <person name="Gilroy R."/>
        </authorList>
    </citation>
    <scope>NUCLEOTIDE SEQUENCE</scope>
    <source>
        <strain evidence="2">ChiHile30-977</strain>
    </source>
</reference>
<proteinExistence type="predicted"/>
<evidence type="ECO:0000313" key="3">
    <source>
        <dbReference type="Proteomes" id="UP000886819"/>
    </source>
</evidence>
<sequence length="137" mass="15181">MKRTVGKWMLAAVLCLGLLTAAFGAHAAEITYGDLIRFIPAVITVEEDAVVVKGYFVNLNTDVKVSDFYNYSMAVYMEDALLVEGEFGEINSFTIQPLGAVYQSFTFTGSHDLNVGEYVCSDNTYAVVTCEFHYEED</sequence>
<feature type="signal peptide" evidence="1">
    <location>
        <begin position="1"/>
        <end position="27"/>
    </location>
</feature>
<gene>
    <name evidence="2" type="ORF">IAA66_00530</name>
</gene>
<reference evidence="2" key="2">
    <citation type="journal article" date="2021" name="PeerJ">
        <title>Extensive microbial diversity within the chicken gut microbiome revealed by metagenomics and culture.</title>
        <authorList>
            <person name="Gilroy R."/>
            <person name="Ravi A."/>
            <person name="Getino M."/>
            <person name="Pursley I."/>
            <person name="Horton D.L."/>
            <person name="Alikhan N.F."/>
            <person name="Baker D."/>
            <person name="Gharbi K."/>
            <person name="Hall N."/>
            <person name="Watson M."/>
            <person name="Adriaenssens E.M."/>
            <person name="Foster-Nyarko E."/>
            <person name="Jarju S."/>
            <person name="Secka A."/>
            <person name="Antonio M."/>
            <person name="Oren A."/>
            <person name="Chaudhuri R.R."/>
            <person name="La Ragione R."/>
            <person name="Hildebrand F."/>
            <person name="Pallen M.J."/>
        </authorList>
    </citation>
    <scope>NUCLEOTIDE SEQUENCE</scope>
    <source>
        <strain evidence="2">ChiHile30-977</strain>
    </source>
</reference>
<dbReference type="Proteomes" id="UP000886819">
    <property type="component" value="Unassembled WGS sequence"/>
</dbReference>
<comment type="caution">
    <text evidence="2">The sequence shown here is derived from an EMBL/GenBank/DDBJ whole genome shotgun (WGS) entry which is preliminary data.</text>
</comment>
<protein>
    <submittedName>
        <fullName evidence="2">Uncharacterized protein</fullName>
    </submittedName>
</protein>
<evidence type="ECO:0000313" key="2">
    <source>
        <dbReference type="EMBL" id="HIQ62054.1"/>
    </source>
</evidence>